<reference evidence="3 4" key="1">
    <citation type="journal article" date="2012" name="Eukaryot. Cell">
        <title>Draft genome sequence of CBS 2479, the standard type strain of Trichosporon asahii.</title>
        <authorList>
            <person name="Yang R.Y."/>
            <person name="Li H.T."/>
            <person name="Zhu H."/>
            <person name="Zhou G.P."/>
            <person name="Wang M."/>
            <person name="Wang L."/>
        </authorList>
    </citation>
    <scope>NUCLEOTIDE SEQUENCE [LARGE SCALE GENOMIC DNA]</scope>
    <source>
        <strain evidence="4">ATCC 90039 / CBS 2479 / JCM 2466 / KCTC 7840 / NCYC 2677 / UAMH 7654</strain>
    </source>
</reference>
<dbReference type="Gene3D" id="3.40.50.300">
    <property type="entry name" value="P-loop containing nucleotide triphosphate hydrolases"/>
    <property type="match status" value="1"/>
</dbReference>
<dbReference type="PROSITE" id="PS51419">
    <property type="entry name" value="RAB"/>
    <property type="match status" value="1"/>
</dbReference>
<dbReference type="InterPro" id="IPR027417">
    <property type="entry name" value="P-loop_NTPase"/>
</dbReference>
<dbReference type="Pfam" id="PF00071">
    <property type="entry name" value="Ras"/>
    <property type="match status" value="1"/>
</dbReference>
<evidence type="ECO:0000313" key="3">
    <source>
        <dbReference type="EMBL" id="EJT52844.1"/>
    </source>
</evidence>
<dbReference type="PROSITE" id="PS51421">
    <property type="entry name" value="RAS"/>
    <property type="match status" value="1"/>
</dbReference>
<evidence type="ECO:0000256" key="2">
    <source>
        <dbReference type="SAM" id="MobiDB-lite"/>
    </source>
</evidence>
<feature type="region of interest" description="Disordered" evidence="2">
    <location>
        <begin position="1"/>
        <end position="245"/>
    </location>
</feature>
<feature type="compositionally biased region" description="Polar residues" evidence="2">
    <location>
        <begin position="104"/>
        <end position="116"/>
    </location>
</feature>
<dbReference type="SMART" id="SM00174">
    <property type="entry name" value="RHO"/>
    <property type="match status" value="1"/>
</dbReference>
<feature type="compositionally biased region" description="Low complexity" evidence="2">
    <location>
        <begin position="76"/>
        <end position="98"/>
    </location>
</feature>
<dbReference type="SMART" id="SM00175">
    <property type="entry name" value="RAB"/>
    <property type="match status" value="1"/>
</dbReference>
<name>J6F6Y7_TRIAS</name>
<feature type="region of interest" description="Disordered" evidence="2">
    <location>
        <begin position="759"/>
        <end position="784"/>
    </location>
</feature>
<dbReference type="VEuPathDB" id="FungiDB:A1Q1_01117"/>
<feature type="compositionally biased region" description="Low complexity" evidence="2">
    <location>
        <begin position="501"/>
        <end position="520"/>
    </location>
</feature>
<protein>
    <submittedName>
        <fullName evidence="3">Rab family GTP-binding protein</fullName>
    </submittedName>
</protein>
<dbReference type="EMBL" id="ALBS01000015">
    <property type="protein sequence ID" value="EJT52844.1"/>
    <property type="molecule type" value="Genomic_DNA"/>
</dbReference>
<dbReference type="HOGENOM" id="CLU_333995_0_0_1"/>
<dbReference type="PRINTS" id="PR00449">
    <property type="entry name" value="RASTRNSFRMNG"/>
</dbReference>
<dbReference type="SMART" id="SM00173">
    <property type="entry name" value="RAS"/>
    <property type="match status" value="1"/>
</dbReference>
<gene>
    <name evidence="3" type="ORF">A1Q1_01117</name>
</gene>
<evidence type="ECO:0000256" key="1">
    <source>
        <dbReference type="ARBA" id="ARBA00022741"/>
    </source>
</evidence>
<feature type="region of interest" description="Disordered" evidence="2">
    <location>
        <begin position="401"/>
        <end position="447"/>
    </location>
</feature>
<feature type="compositionally biased region" description="Polar residues" evidence="2">
    <location>
        <begin position="128"/>
        <end position="146"/>
    </location>
</feature>
<dbReference type="InterPro" id="IPR005225">
    <property type="entry name" value="Small_GTP-bd"/>
</dbReference>
<keyword evidence="1" id="KW-0547">Nucleotide-binding</keyword>
<feature type="compositionally biased region" description="Basic and acidic residues" evidence="2">
    <location>
        <begin position="148"/>
        <end position="166"/>
    </location>
</feature>
<accession>J6F6Y7</accession>
<dbReference type="Proteomes" id="UP000002748">
    <property type="component" value="Unassembled WGS sequence"/>
</dbReference>
<feature type="compositionally biased region" description="Polar residues" evidence="2">
    <location>
        <begin position="171"/>
        <end position="182"/>
    </location>
</feature>
<dbReference type="CDD" id="cd00154">
    <property type="entry name" value="Rab"/>
    <property type="match status" value="1"/>
</dbReference>
<feature type="compositionally biased region" description="Pro residues" evidence="2">
    <location>
        <begin position="41"/>
        <end position="51"/>
    </location>
</feature>
<feature type="compositionally biased region" description="Low complexity" evidence="2">
    <location>
        <begin position="596"/>
        <end position="612"/>
    </location>
</feature>
<dbReference type="GeneID" id="25984631"/>
<feature type="compositionally biased region" description="Low complexity" evidence="2">
    <location>
        <begin position="419"/>
        <end position="437"/>
    </location>
</feature>
<dbReference type="GO" id="GO:0003924">
    <property type="term" value="F:GTPase activity"/>
    <property type="evidence" value="ECO:0007669"/>
    <property type="project" value="InterPro"/>
</dbReference>
<dbReference type="FunFam" id="3.40.50.300:FF:001447">
    <property type="entry name" value="Ras-related protein Rab-1B"/>
    <property type="match status" value="1"/>
</dbReference>
<comment type="caution">
    <text evidence="3">The sequence shown here is derived from an EMBL/GenBank/DDBJ whole genome shotgun (WGS) entry which is preliminary data.</text>
</comment>
<dbReference type="InterPro" id="IPR001806">
    <property type="entry name" value="Small_GTPase"/>
</dbReference>
<dbReference type="RefSeq" id="XP_014183985.1">
    <property type="nucleotide sequence ID" value="XM_014328510.1"/>
</dbReference>
<feature type="region of interest" description="Disordered" evidence="2">
    <location>
        <begin position="501"/>
        <end position="523"/>
    </location>
</feature>
<dbReference type="AlphaFoldDB" id="J6F6Y7"/>
<evidence type="ECO:0000313" key="4">
    <source>
        <dbReference type="Proteomes" id="UP000002748"/>
    </source>
</evidence>
<dbReference type="NCBIfam" id="TIGR00231">
    <property type="entry name" value="small_GTP"/>
    <property type="match status" value="1"/>
</dbReference>
<dbReference type="OrthoDB" id="26525at2759"/>
<dbReference type="PANTHER" id="PTHR47978">
    <property type="match status" value="1"/>
</dbReference>
<feature type="region of interest" description="Disordered" evidence="2">
    <location>
        <begin position="595"/>
        <end position="714"/>
    </location>
</feature>
<dbReference type="SUPFAM" id="SSF52540">
    <property type="entry name" value="P-loop containing nucleoside triphosphate hydrolases"/>
    <property type="match status" value="1"/>
</dbReference>
<dbReference type="SMART" id="SM00176">
    <property type="entry name" value="RAN"/>
    <property type="match status" value="1"/>
</dbReference>
<proteinExistence type="predicted"/>
<feature type="compositionally biased region" description="Basic and acidic residues" evidence="2">
    <location>
        <begin position="186"/>
        <end position="195"/>
    </location>
</feature>
<feature type="compositionally biased region" description="Acidic residues" evidence="2">
    <location>
        <begin position="702"/>
        <end position="713"/>
    </location>
</feature>
<dbReference type="KEGG" id="tasa:A1Q1_01117"/>
<sequence>MRSPPGPSKTTVDVLGPPSPSPAYMPRGVLLEPDVRKSVLPPTPDPSPPARLFPTAMVALAPPADDNSNDSSAIYTSSAMESSASSSSSSHSTNESRSPGLIDANSNSSVQLQRSPSPRKPARRGMSRSETAPNLAPGSNRNSFSRVKSYDTKEREREQRDRDRRNLGRRQTTAGHPGQPTSVRMVESRSADSRTRLRSTGGPKLTRYPTLATEYPSARLRRTVTHDNSSPSTPPPSAASARPHSHHLTLAEPEQLDFGGPNGLEAKLVLLGSQGVGKTSLILRLTTGTFNAERASASVEGSVYKRKLEHNGHPIKLQIWDTAGQERFRSMAPIYYRGAHVCILVYDISDRKSFQDVQSWLDELNHKASKDMMIYVVGAKLDLGSQRAVTLSEASRTIRRWLNPAPEPEPEPEEVLAPTRSLFRSTSTTRPRSDSMSLPSPQRRPHSMHGLASLMLAATDFDFDLSASTSGSGSQAPTLVAPSPAPTVHFPPSLVTPTSIPGVPTSASSTASVAGSVGSPPSTGMYRRQQRVSFHGPALAEPTSATTAETAVASTANGSKHRLSTSRFSLSGMLGLARSPTSDAVANLSHLADANPVVSPRSPRPSLSPGVRVRTESSPLLDGKRRSEDWSATGPGWGRGEGPSAADALEEFGAAAASATTWQSQSAQSSPWAISPAPSSLPVPRTRLRGGSLGRDTRLFEDESSDDEPDDTWGIDIGSVRVGEVSSLTGEGVESLLRSISAQLIERKDKIEREHTLRRKNSVMLTDPAKDKRPAKKGGFSCCA</sequence>
<dbReference type="GO" id="GO:0005525">
    <property type="term" value="F:GTP binding"/>
    <property type="evidence" value="ECO:0007669"/>
    <property type="project" value="InterPro"/>
</dbReference>
<organism evidence="3 4">
    <name type="scientific">Trichosporon asahii var. asahii (strain ATCC 90039 / CBS 2479 / JCM 2466 / KCTC 7840 / NBRC 103889/ NCYC 2677 / UAMH 7654)</name>
    <name type="common">Yeast</name>
    <dbReference type="NCBI Taxonomy" id="1186058"/>
    <lineage>
        <taxon>Eukaryota</taxon>
        <taxon>Fungi</taxon>
        <taxon>Dikarya</taxon>
        <taxon>Basidiomycota</taxon>
        <taxon>Agaricomycotina</taxon>
        <taxon>Tremellomycetes</taxon>
        <taxon>Trichosporonales</taxon>
        <taxon>Trichosporonaceae</taxon>
        <taxon>Trichosporon</taxon>
    </lineage>
</organism>
<feature type="compositionally biased region" description="Low complexity" evidence="2">
    <location>
        <begin position="654"/>
        <end position="680"/>
    </location>
</feature>